<evidence type="ECO:0000259" key="3">
    <source>
        <dbReference type="PROSITE" id="PS51035"/>
    </source>
</evidence>
<evidence type="ECO:0000313" key="4">
    <source>
        <dbReference type="Ensembl" id="ENSACCP00020011245.1"/>
    </source>
</evidence>
<dbReference type="SUPFAM" id="SSF63491">
    <property type="entry name" value="BAG domain"/>
    <property type="match status" value="1"/>
</dbReference>
<feature type="compositionally biased region" description="Pro residues" evidence="2">
    <location>
        <begin position="150"/>
        <end position="162"/>
    </location>
</feature>
<dbReference type="Pfam" id="PF02179">
    <property type="entry name" value="BAG"/>
    <property type="match status" value="1"/>
</dbReference>
<dbReference type="AlphaFoldDB" id="A0A663EFZ6"/>
<dbReference type="GO" id="GO:0031625">
    <property type="term" value="F:ubiquitin protein ligase binding"/>
    <property type="evidence" value="ECO:0007669"/>
    <property type="project" value="Ensembl"/>
</dbReference>
<dbReference type="GO" id="GO:0010763">
    <property type="term" value="P:positive regulation of fibroblast migration"/>
    <property type="evidence" value="ECO:0007669"/>
    <property type="project" value="Ensembl"/>
</dbReference>
<dbReference type="Ensembl" id="ENSACCT00020011738.1">
    <property type="protein sequence ID" value="ENSACCP00020011245.1"/>
    <property type="gene ID" value="ENSACCG00020007706.1"/>
</dbReference>
<dbReference type="GO" id="GO:0050821">
    <property type="term" value="P:protein stabilization"/>
    <property type="evidence" value="ECO:0007669"/>
    <property type="project" value="TreeGrafter"/>
</dbReference>
<accession>A0A663EFZ6</accession>
<dbReference type="GO" id="GO:0071356">
    <property type="term" value="P:cellular response to tumor necrosis factor"/>
    <property type="evidence" value="ECO:0007669"/>
    <property type="project" value="Ensembl"/>
</dbReference>
<dbReference type="GO" id="GO:0030838">
    <property type="term" value="P:positive regulation of actin filament polymerization"/>
    <property type="evidence" value="ECO:0007669"/>
    <property type="project" value="Ensembl"/>
</dbReference>
<dbReference type="GO" id="GO:1903215">
    <property type="term" value="P:negative regulation of protein targeting to mitochondrion"/>
    <property type="evidence" value="ECO:0007669"/>
    <property type="project" value="Ensembl"/>
</dbReference>
<organism evidence="4 5">
    <name type="scientific">Aquila chrysaetos chrysaetos</name>
    <dbReference type="NCBI Taxonomy" id="223781"/>
    <lineage>
        <taxon>Eukaryota</taxon>
        <taxon>Metazoa</taxon>
        <taxon>Chordata</taxon>
        <taxon>Craniata</taxon>
        <taxon>Vertebrata</taxon>
        <taxon>Euteleostomi</taxon>
        <taxon>Archelosauria</taxon>
        <taxon>Archosauria</taxon>
        <taxon>Dinosauria</taxon>
        <taxon>Saurischia</taxon>
        <taxon>Theropoda</taxon>
        <taxon>Coelurosauria</taxon>
        <taxon>Aves</taxon>
        <taxon>Neognathae</taxon>
        <taxon>Neoaves</taxon>
        <taxon>Telluraves</taxon>
        <taxon>Accipitrimorphae</taxon>
        <taxon>Accipitriformes</taxon>
        <taxon>Accipitridae</taxon>
        <taxon>Accipitrinae</taxon>
        <taxon>Aquila</taxon>
    </lineage>
</organism>
<keyword evidence="5" id="KW-1185">Reference proteome</keyword>
<gene>
    <name evidence="4" type="primary">BAG4</name>
</gene>
<reference evidence="4" key="2">
    <citation type="submission" date="2025-09" db="UniProtKB">
        <authorList>
            <consortium name="Ensembl"/>
        </authorList>
    </citation>
    <scope>IDENTIFICATION</scope>
</reference>
<evidence type="ECO:0000313" key="5">
    <source>
        <dbReference type="Proteomes" id="UP000472275"/>
    </source>
</evidence>
<feature type="region of interest" description="Disordered" evidence="2">
    <location>
        <begin position="139"/>
        <end position="217"/>
    </location>
</feature>
<feature type="compositionally biased region" description="Pro residues" evidence="2">
    <location>
        <begin position="177"/>
        <end position="189"/>
    </location>
</feature>
<dbReference type="InterPro" id="IPR003103">
    <property type="entry name" value="BAG_domain"/>
</dbReference>
<dbReference type="SMART" id="SM00264">
    <property type="entry name" value="BAG"/>
    <property type="match status" value="1"/>
</dbReference>
<dbReference type="GO" id="GO:0000774">
    <property type="term" value="F:adenyl-nucleotide exchange factor activity"/>
    <property type="evidence" value="ECO:0007669"/>
    <property type="project" value="TreeGrafter"/>
</dbReference>
<name>A0A663EFZ6_AQUCH</name>
<dbReference type="GO" id="GO:0051897">
    <property type="term" value="P:positive regulation of phosphatidylinositol 3-kinase/protein kinase B signal transduction"/>
    <property type="evidence" value="ECO:0007669"/>
    <property type="project" value="Ensembl"/>
</dbReference>
<dbReference type="GeneTree" id="ENSGT00940000158936"/>
<dbReference type="PANTHER" id="PTHR12329:SF10">
    <property type="entry name" value="BAG FAMILY MOLECULAR CHAPERONE REGULATOR 4"/>
    <property type="match status" value="1"/>
</dbReference>
<feature type="region of interest" description="Disordered" evidence="2">
    <location>
        <begin position="262"/>
        <end position="289"/>
    </location>
</feature>
<dbReference type="GO" id="GO:0051087">
    <property type="term" value="F:protein-folding chaperone binding"/>
    <property type="evidence" value="ECO:0007669"/>
    <property type="project" value="InterPro"/>
</dbReference>
<dbReference type="GO" id="GO:0071364">
    <property type="term" value="P:cellular response to epidermal growth factor stimulus"/>
    <property type="evidence" value="ECO:0007669"/>
    <property type="project" value="Ensembl"/>
</dbReference>
<dbReference type="Proteomes" id="UP000472275">
    <property type="component" value="Chromosome 13"/>
</dbReference>
<sequence>MVKLSVSPLPTLQTSLSPYSAADTACLPERAARAVGRQAFIDSGQQKGTLEQENIKLGRIRPVLFFRAAAGPDWSPSAPCLWPITFSLLFPSPQAMDSPYANGAYSPPYPPAPGAAPHYTGLPQTRGYYCSAPSRTPYPAESTGMYRPSSPAPPWSYAPPDCPAEGSSLRRQQVPGYSPPQTPGMPIPQYPYGDSNPGVTAQGPPPQPRPPEDTWAPPTVYGVQPRYAWPAASVHGNPFVSESHPPWTGSGQSANQPNYYSDVNHQHSGTMNDHKPATPLNAKPSPSNAKVQYSAQPQMYDTASRKLLAGNREAGFKPGDQPSTNSAAIQPEIQRILHVMGEAEQLGQEVDEFVGKKTDKSYRLLEEMLTKLLLELDSIETGGQDSVRQARKESVHRIQAILEKLERKGL</sequence>
<protein>
    <submittedName>
        <fullName evidence="4">BAG cochaperone 4</fullName>
    </submittedName>
</protein>
<dbReference type="GO" id="GO:0045785">
    <property type="term" value="P:positive regulation of cell adhesion"/>
    <property type="evidence" value="ECO:0007669"/>
    <property type="project" value="Ensembl"/>
</dbReference>
<dbReference type="PANTHER" id="PTHR12329">
    <property type="entry name" value="BCL2-ASSOCIATED ATHANOGENE"/>
    <property type="match status" value="1"/>
</dbReference>
<dbReference type="GO" id="GO:0005829">
    <property type="term" value="C:cytosol"/>
    <property type="evidence" value="ECO:0007669"/>
    <property type="project" value="Ensembl"/>
</dbReference>
<dbReference type="GO" id="GO:0051496">
    <property type="term" value="P:positive regulation of stress fiber assembly"/>
    <property type="evidence" value="ECO:0007669"/>
    <property type="project" value="Ensembl"/>
</dbReference>
<dbReference type="InterPro" id="IPR039773">
    <property type="entry name" value="BAG_chaperone_regulator"/>
</dbReference>
<dbReference type="InParanoid" id="A0A663EFZ6"/>
<reference evidence="4" key="1">
    <citation type="submission" date="2025-08" db="UniProtKB">
        <authorList>
            <consortium name="Ensembl"/>
        </authorList>
    </citation>
    <scope>IDENTIFICATION</scope>
</reference>
<dbReference type="Gene3D" id="1.20.58.120">
    <property type="entry name" value="BAG domain"/>
    <property type="match status" value="1"/>
</dbReference>
<dbReference type="GO" id="GO:0005886">
    <property type="term" value="C:plasma membrane"/>
    <property type="evidence" value="ECO:0007669"/>
    <property type="project" value="Ensembl"/>
</dbReference>
<feature type="domain" description="BAG" evidence="3">
    <location>
        <begin position="332"/>
        <end position="409"/>
    </location>
</feature>
<feature type="compositionally biased region" description="Polar residues" evidence="2">
    <location>
        <begin position="262"/>
        <end position="271"/>
    </location>
</feature>
<evidence type="ECO:0000256" key="1">
    <source>
        <dbReference type="ARBA" id="ARBA00023186"/>
    </source>
</evidence>
<dbReference type="GO" id="GO:0005634">
    <property type="term" value="C:nucleus"/>
    <property type="evidence" value="ECO:0007669"/>
    <property type="project" value="Ensembl"/>
</dbReference>
<dbReference type="PROSITE" id="PS51035">
    <property type="entry name" value="BAG"/>
    <property type="match status" value="1"/>
</dbReference>
<keyword evidence="1" id="KW-0143">Chaperone</keyword>
<dbReference type="InterPro" id="IPR036533">
    <property type="entry name" value="BAG_dom_sf"/>
</dbReference>
<dbReference type="GO" id="GO:0072659">
    <property type="term" value="P:protein localization to plasma membrane"/>
    <property type="evidence" value="ECO:0007669"/>
    <property type="project" value="Ensembl"/>
</dbReference>
<dbReference type="GO" id="GO:0097178">
    <property type="term" value="P:ruffle assembly"/>
    <property type="evidence" value="ECO:0007669"/>
    <property type="project" value="Ensembl"/>
</dbReference>
<proteinExistence type="predicted"/>
<evidence type="ECO:0000256" key="2">
    <source>
        <dbReference type="SAM" id="MobiDB-lite"/>
    </source>
</evidence>